<accession>A0AC35THQ2</accession>
<dbReference type="Proteomes" id="UP000095286">
    <property type="component" value="Unplaced"/>
</dbReference>
<sequence>MKKSPRFKKNIGSYHMISYAIYLYAIVSVLFIIVKIICFAELKTQRKFDKTMLCKLGIIEASGFTFAVPVPSPE</sequence>
<dbReference type="WBParaSite" id="RSKR_0000067900.1">
    <property type="protein sequence ID" value="RSKR_0000067900.1"/>
    <property type="gene ID" value="RSKR_0000067900"/>
</dbReference>
<protein>
    <submittedName>
        <fullName evidence="2">Uncharacterized protein</fullName>
    </submittedName>
</protein>
<proteinExistence type="predicted"/>
<name>A0AC35THQ2_9BILA</name>
<reference evidence="2" key="1">
    <citation type="submission" date="2016-11" db="UniProtKB">
        <authorList>
            <consortium name="WormBaseParasite"/>
        </authorList>
    </citation>
    <scope>IDENTIFICATION</scope>
    <source>
        <strain evidence="2">KR3021</strain>
    </source>
</reference>
<evidence type="ECO:0000313" key="1">
    <source>
        <dbReference type="Proteomes" id="UP000095286"/>
    </source>
</evidence>
<organism evidence="1 2">
    <name type="scientific">Rhabditophanes sp. KR3021</name>
    <dbReference type="NCBI Taxonomy" id="114890"/>
    <lineage>
        <taxon>Eukaryota</taxon>
        <taxon>Metazoa</taxon>
        <taxon>Ecdysozoa</taxon>
        <taxon>Nematoda</taxon>
        <taxon>Chromadorea</taxon>
        <taxon>Rhabditida</taxon>
        <taxon>Tylenchina</taxon>
        <taxon>Panagrolaimomorpha</taxon>
        <taxon>Strongyloidoidea</taxon>
        <taxon>Alloionematidae</taxon>
        <taxon>Rhabditophanes</taxon>
    </lineage>
</organism>
<evidence type="ECO:0000313" key="2">
    <source>
        <dbReference type="WBParaSite" id="RSKR_0000067900.1"/>
    </source>
</evidence>